<dbReference type="Proteomes" id="UP001455384">
    <property type="component" value="Chromosome"/>
</dbReference>
<keyword evidence="4 5" id="KW-0472">Membrane</keyword>
<dbReference type="InterPro" id="IPR001898">
    <property type="entry name" value="SLC13A/DASS"/>
</dbReference>
<feature type="transmembrane region" description="Helical" evidence="5">
    <location>
        <begin position="325"/>
        <end position="342"/>
    </location>
</feature>
<reference evidence="7" key="1">
    <citation type="submission" date="2023-10" db="EMBL/GenBank/DDBJ databases">
        <title>Genome analysis and identification of Salinococcus sp. Bachu38 nov., a PGPR from the rhizosphere of Tamarix.</title>
        <authorList>
            <person name="Liang Z."/>
            <person name="Zhang X."/>
            <person name="Jia J."/>
            <person name="Chen X."/>
            <person name="Wang Y."/>
            <person name="Wang Q."/>
            <person name="Wang R."/>
        </authorList>
    </citation>
    <scope>NUCLEOTIDE SEQUENCE [LARGE SCALE GENOMIC DNA]</scope>
    <source>
        <strain evidence="7">Bachu38</strain>
    </source>
</reference>
<feature type="transmembrane region" description="Helical" evidence="5">
    <location>
        <begin position="295"/>
        <end position="313"/>
    </location>
</feature>
<sequence length="468" mass="51746">MKDIYSNHLKNVIPLIIIAGVLSLVLFIDTGGGTFFTKQQQLTLVLLMVAVYIWIMAPLPVGAGSLLILALMIAFGLVGTVEEAFQGFLSSALYFIFALSILSKVFVKVGVDQSIAGMIKKFSKDSIVKSIIGLPILILLLPIILPSAIARFKMLQPLVDSLNRLYGFSYDSTYHKYSMFVIGMINQIGTMVVITGGGFSVLTVQLLRDFDVVDIGWSEWFLLLVPPIWIGSILIIMMMLAYLKHAGKDRVSTDLSKNDKVETIEVEYTKRFWAVLIGFAMMILAWILFDQDTVPLLLPPLLLIVVFSLPKLNLVTSEMIRGFDWENFLLLGTSFSLGILLAENGTADAMARVLMLAVPEDTSILIKVILFSLIIFILRFFFIVPSSAIIVIFPIVISYADLIGVGDLQLSLLVFVIIGSMLILPIHTPTVYLAFQTGVVSSKDQFFIGLCASLIMTGIAILSLFLYW</sequence>
<proteinExistence type="predicted"/>
<feature type="transmembrane region" description="Helical" evidence="5">
    <location>
        <begin position="88"/>
        <end position="107"/>
    </location>
</feature>
<evidence type="ECO:0000313" key="7">
    <source>
        <dbReference type="Proteomes" id="UP001455384"/>
    </source>
</evidence>
<feature type="transmembrane region" description="Helical" evidence="5">
    <location>
        <begin position="412"/>
        <end position="435"/>
    </location>
</feature>
<feature type="transmembrane region" description="Helical" evidence="5">
    <location>
        <begin position="272"/>
        <end position="289"/>
    </location>
</feature>
<dbReference type="PANTHER" id="PTHR10283">
    <property type="entry name" value="SOLUTE CARRIER FAMILY 13 MEMBER"/>
    <property type="match status" value="1"/>
</dbReference>
<keyword evidence="2 5" id="KW-0812">Transmembrane</keyword>
<feature type="transmembrane region" description="Helical" evidence="5">
    <location>
        <begin position="41"/>
        <end position="57"/>
    </location>
</feature>
<organism evidence="6 7">
    <name type="scientific">Salinicoccus bachuensis</name>
    <dbReference type="NCBI Taxonomy" id="3136731"/>
    <lineage>
        <taxon>Bacteria</taxon>
        <taxon>Bacillati</taxon>
        <taxon>Bacillota</taxon>
        <taxon>Bacilli</taxon>
        <taxon>Bacillales</taxon>
        <taxon>Staphylococcaceae</taxon>
        <taxon>Salinicoccus</taxon>
    </lineage>
</organism>
<evidence type="ECO:0000256" key="5">
    <source>
        <dbReference type="SAM" id="Phobius"/>
    </source>
</evidence>
<accession>A0ABZ3CI61</accession>
<evidence type="ECO:0000256" key="1">
    <source>
        <dbReference type="ARBA" id="ARBA00004141"/>
    </source>
</evidence>
<feature type="transmembrane region" description="Helical" evidence="5">
    <location>
        <begin position="12"/>
        <end position="29"/>
    </location>
</feature>
<evidence type="ECO:0000313" key="6">
    <source>
        <dbReference type="EMBL" id="WZX29353.1"/>
    </source>
</evidence>
<feature type="transmembrane region" description="Helical" evidence="5">
    <location>
        <begin position="127"/>
        <end position="145"/>
    </location>
</feature>
<dbReference type="PANTHER" id="PTHR10283:SF125">
    <property type="entry name" value="MG(2+)_CITRATE COMPLEX SECONDARY TRANSPORTER"/>
    <property type="match status" value="1"/>
</dbReference>
<dbReference type="EMBL" id="CP138333">
    <property type="protein sequence ID" value="WZX29353.1"/>
    <property type="molecule type" value="Genomic_DNA"/>
</dbReference>
<keyword evidence="7" id="KW-1185">Reference proteome</keyword>
<name>A0ABZ3CI61_9STAP</name>
<feature type="transmembrane region" description="Helical" evidence="5">
    <location>
        <begin position="177"/>
        <end position="200"/>
    </location>
</feature>
<evidence type="ECO:0000256" key="2">
    <source>
        <dbReference type="ARBA" id="ARBA00022692"/>
    </source>
</evidence>
<keyword evidence="3 5" id="KW-1133">Transmembrane helix</keyword>
<evidence type="ECO:0000256" key="4">
    <source>
        <dbReference type="ARBA" id="ARBA00023136"/>
    </source>
</evidence>
<dbReference type="Pfam" id="PF00939">
    <property type="entry name" value="Na_sulph_symp"/>
    <property type="match status" value="1"/>
</dbReference>
<feature type="transmembrane region" description="Helical" evidence="5">
    <location>
        <begin position="220"/>
        <end position="243"/>
    </location>
</feature>
<evidence type="ECO:0000256" key="3">
    <source>
        <dbReference type="ARBA" id="ARBA00022989"/>
    </source>
</evidence>
<comment type="subcellular location">
    <subcellularLocation>
        <location evidence="1">Membrane</location>
        <topology evidence="1">Multi-pass membrane protein</topology>
    </subcellularLocation>
</comment>
<protein>
    <submittedName>
        <fullName evidence="6">SLC13 family permease</fullName>
    </submittedName>
</protein>
<gene>
    <name evidence="6" type="ORF">RQP18_11935</name>
</gene>
<dbReference type="RefSeq" id="WP_342387916.1">
    <property type="nucleotide sequence ID" value="NZ_CP138333.2"/>
</dbReference>
<feature type="transmembrane region" description="Helical" evidence="5">
    <location>
        <begin position="447"/>
        <end position="467"/>
    </location>
</feature>